<feature type="compositionally biased region" description="Acidic residues" evidence="3">
    <location>
        <begin position="1"/>
        <end position="23"/>
    </location>
</feature>
<dbReference type="AlphaFoldDB" id="A0A8S1PGM6"/>
<evidence type="ECO:0000313" key="5">
    <source>
        <dbReference type="Proteomes" id="UP000688137"/>
    </source>
</evidence>
<feature type="coiled-coil region" evidence="2">
    <location>
        <begin position="44"/>
        <end position="120"/>
    </location>
</feature>
<dbReference type="EMBL" id="CAJJDM010000119">
    <property type="protein sequence ID" value="CAD8101608.1"/>
    <property type="molecule type" value="Genomic_DNA"/>
</dbReference>
<feature type="region of interest" description="Disordered" evidence="3">
    <location>
        <begin position="880"/>
        <end position="906"/>
    </location>
</feature>
<feature type="coiled-coil region" evidence="2">
    <location>
        <begin position="170"/>
        <end position="204"/>
    </location>
</feature>
<evidence type="ECO:0000313" key="4">
    <source>
        <dbReference type="EMBL" id="CAD8101608.1"/>
    </source>
</evidence>
<evidence type="ECO:0000256" key="3">
    <source>
        <dbReference type="SAM" id="MobiDB-lite"/>
    </source>
</evidence>
<feature type="coiled-coil region" evidence="2">
    <location>
        <begin position="247"/>
        <end position="407"/>
    </location>
</feature>
<comment type="caution">
    <text evidence="4">The sequence shown here is derived from an EMBL/GenBank/DDBJ whole genome shotgun (WGS) entry which is preliminary data.</text>
</comment>
<dbReference type="Pfam" id="PF24161">
    <property type="entry name" value="CCDC39"/>
    <property type="match status" value="1"/>
</dbReference>
<feature type="coiled-coil region" evidence="2">
    <location>
        <begin position="436"/>
        <end position="517"/>
    </location>
</feature>
<feature type="compositionally biased region" description="Low complexity" evidence="3">
    <location>
        <begin position="884"/>
        <end position="906"/>
    </location>
</feature>
<evidence type="ECO:0000256" key="1">
    <source>
        <dbReference type="ARBA" id="ARBA00023054"/>
    </source>
</evidence>
<dbReference type="PANTHER" id="PTHR18962:SF0">
    <property type="entry name" value="COILED-COIL DOMAIN-CONTAINING PROTEIN 39"/>
    <property type="match status" value="1"/>
</dbReference>
<evidence type="ECO:0000256" key="2">
    <source>
        <dbReference type="SAM" id="Coils"/>
    </source>
</evidence>
<dbReference type="GO" id="GO:0036159">
    <property type="term" value="P:inner dynein arm assembly"/>
    <property type="evidence" value="ECO:0007669"/>
    <property type="project" value="InterPro"/>
</dbReference>
<gene>
    <name evidence="4" type="ORF">PPRIM_AZ9-3.1.T1160042</name>
</gene>
<evidence type="ECO:0008006" key="6">
    <source>
        <dbReference type="Google" id="ProtNLM"/>
    </source>
</evidence>
<dbReference type="GO" id="GO:0005930">
    <property type="term" value="C:axoneme"/>
    <property type="evidence" value="ECO:0007669"/>
    <property type="project" value="InterPro"/>
</dbReference>
<dbReference type="GO" id="GO:0060285">
    <property type="term" value="P:cilium-dependent cell motility"/>
    <property type="evidence" value="ECO:0007669"/>
    <property type="project" value="TreeGrafter"/>
</dbReference>
<organism evidence="4 5">
    <name type="scientific">Paramecium primaurelia</name>
    <dbReference type="NCBI Taxonomy" id="5886"/>
    <lineage>
        <taxon>Eukaryota</taxon>
        <taxon>Sar</taxon>
        <taxon>Alveolata</taxon>
        <taxon>Ciliophora</taxon>
        <taxon>Intramacronucleata</taxon>
        <taxon>Oligohymenophorea</taxon>
        <taxon>Peniculida</taxon>
        <taxon>Parameciidae</taxon>
        <taxon>Paramecium</taxon>
    </lineage>
</organism>
<dbReference type="GO" id="GO:0003341">
    <property type="term" value="P:cilium movement"/>
    <property type="evidence" value="ECO:0007669"/>
    <property type="project" value="InterPro"/>
</dbReference>
<keyword evidence="1 2" id="KW-0175">Coiled coil</keyword>
<sequence>MDNNNENDENQELLNEEEDDDFPEYANEANKELNEKIKLKRGIIRDINSKIEEKSDKLKVLSEHLKNIQQELLHTQALIDTKNKEIETEDHLKQITERQIGRLQNEMTKQQKIMIEQQERLNDVQNSIYRGNERLDKYKIEMNWNQEELEQWVLAARQKEEDSLTMEKYKRGDEAKIKELNLQIEKLTVEVSRRQNELDREITETQTAQIELDKTAEEFRRQHDERHKLFQQWQEVTDNIARRDQAIRDESERYADIKAQIKANQQDLENRKSQLMNEKQENKSVEVQNQQLERTIIQQRQSNKDIELAIDNLKADVEIQKNQLSAFATDLSNKRNRLAQMSQELLIKKQRLNNAQKKYASEKQKLKLEDIQHQEFEKQRSMASDRYKNLEKQRIDLDKEIKLQKEVLFKATQDLFKLRENEANLYGEIQANVSACRNYQAHINKLIQEFQRQQELLYNAEYQIQLMERRVARAKGERTLEEKKDLENEIKEIEEKVNLQKKEYKTLLQSLKRLDDDLRGTDRQLTGTKASQNKLKQTIDELTLENDMTYQDLSKIVKSKEEVLVQHDFMKLEIQKIQKVVTTAVDKVFNLENRKYQLEMAMQEREQEIQVHKDVLVAEHKAAEEERHKIAVELAERQNRVKNLRIKYESLVQKNKSSNGEQDTQNIEEHSQAYYIIKASQEREELQRKGDELNAEIIKRDQELKALDNTLSHLKNRNSKYRDSFLNKGISQKEVSHRDGLEEQCRAASENLFKKKKELQRLQQEIDEDMRRLTEIQNRIEILDNQEREVEMQFQKMEKELQDQQEKISRAENIMNSKLAKVQQKRIVLDESNAHISALELDIQNNLNKTLKTCIFNLVQEFPEMQAIIDAVFQEKNVTVPSKQPSSVGVPSVRSSVRSASSQGRR</sequence>
<proteinExistence type="predicted"/>
<reference evidence="4" key="1">
    <citation type="submission" date="2021-01" db="EMBL/GenBank/DDBJ databases">
        <authorList>
            <consortium name="Genoscope - CEA"/>
            <person name="William W."/>
        </authorList>
    </citation>
    <scope>NUCLEOTIDE SEQUENCE</scope>
</reference>
<protein>
    <recommendedName>
        <fullName evidence="6">Coiled-coil domain-containing protein 39</fullName>
    </recommendedName>
</protein>
<feature type="coiled-coil region" evidence="2">
    <location>
        <begin position="634"/>
        <end position="821"/>
    </location>
</feature>
<dbReference type="OMA" id="NSKNCDE"/>
<keyword evidence="5" id="KW-1185">Reference proteome</keyword>
<dbReference type="InterPro" id="IPR033290">
    <property type="entry name" value="CCDC39"/>
</dbReference>
<dbReference type="Proteomes" id="UP000688137">
    <property type="component" value="Unassembled WGS sequence"/>
</dbReference>
<accession>A0A8S1PGM6</accession>
<name>A0A8S1PGM6_PARPR</name>
<feature type="region of interest" description="Disordered" evidence="3">
    <location>
        <begin position="1"/>
        <end position="25"/>
    </location>
</feature>
<dbReference type="PANTHER" id="PTHR18962">
    <property type="entry name" value="COILED-COIL DOMAIN-CONTAINING PROTEIN 39"/>
    <property type="match status" value="1"/>
</dbReference>